<feature type="chain" id="PRO_5045654666" evidence="1">
    <location>
        <begin position="32"/>
        <end position="118"/>
    </location>
</feature>
<evidence type="ECO:0000313" key="3">
    <source>
        <dbReference type="Proteomes" id="UP001597183"/>
    </source>
</evidence>
<evidence type="ECO:0000256" key="1">
    <source>
        <dbReference type="SAM" id="SignalP"/>
    </source>
</evidence>
<gene>
    <name evidence="2" type="ORF">ACFQ5G_54510</name>
</gene>
<protein>
    <submittedName>
        <fullName evidence="2">Uncharacterized protein</fullName>
    </submittedName>
</protein>
<keyword evidence="1" id="KW-0732">Signal</keyword>
<feature type="signal peptide" evidence="1">
    <location>
        <begin position="1"/>
        <end position="31"/>
    </location>
</feature>
<dbReference type="Proteomes" id="UP001597183">
    <property type="component" value="Unassembled WGS sequence"/>
</dbReference>
<dbReference type="RefSeq" id="WP_317795784.1">
    <property type="nucleotide sequence ID" value="NZ_AP028461.1"/>
</dbReference>
<dbReference type="EMBL" id="JBHTMK010000082">
    <property type="protein sequence ID" value="MFD1374402.1"/>
    <property type="molecule type" value="Genomic_DNA"/>
</dbReference>
<comment type="caution">
    <text evidence="2">The sequence shown here is derived from an EMBL/GenBank/DDBJ whole genome shotgun (WGS) entry which is preliminary data.</text>
</comment>
<organism evidence="2 3">
    <name type="scientific">Actinoplanes sichuanensis</name>
    <dbReference type="NCBI Taxonomy" id="512349"/>
    <lineage>
        <taxon>Bacteria</taxon>
        <taxon>Bacillati</taxon>
        <taxon>Actinomycetota</taxon>
        <taxon>Actinomycetes</taxon>
        <taxon>Micromonosporales</taxon>
        <taxon>Micromonosporaceae</taxon>
        <taxon>Actinoplanes</taxon>
    </lineage>
</organism>
<sequence length="118" mass="12537">MKRRNRGSIVMCAAVTAALGAVLAAPAPALAVGGNRTVQRSCGSNYISSGGGNGHFWAQTEKVSGNCDGTLSVAMQASDNYRSPRVYGTRQSAYTELWNFNAHYGIHWGCNSCDSSWT</sequence>
<keyword evidence="3" id="KW-1185">Reference proteome</keyword>
<reference evidence="3" key="1">
    <citation type="journal article" date="2019" name="Int. J. Syst. Evol. Microbiol.">
        <title>The Global Catalogue of Microorganisms (GCM) 10K type strain sequencing project: providing services to taxonomists for standard genome sequencing and annotation.</title>
        <authorList>
            <consortium name="The Broad Institute Genomics Platform"/>
            <consortium name="The Broad Institute Genome Sequencing Center for Infectious Disease"/>
            <person name="Wu L."/>
            <person name="Ma J."/>
        </authorList>
    </citation>
    <scope>NUCLEOTIDE SEQUENCE [LARGE SCALE GENOMIC DNA]</scope>
    <source>
        <strain evidence="3">CCM 7526</strain>
    </source>
</reference>
<evidence type="ECO:0000313" key="2">
    <source>
        <dbReference type="EMBL" id="MFD1374402.1"/>
    </source>
</evidence>
<proteinExistence type="predicted"/>
<accession>A0ABW4AW21</accession>
<name>A0ABW4AW21_9ACTN</name>